<accession>A0A433JCP4</accession>
<feature type="compositionally biased region" description="Basic and acidic residues" evidence="1">
    <location>
        <begin position="106"/>
        <end position="122"/>
    </location>
</feature>
<evidence type="ECO:0000256" key="1">
    <source>
        <dbReference type="SAM" id="MobiDB-lite"/>
    </source>
</evidence>
<dbReference type="EMBL" id="RZIJ01000003">
    <property type="protein sequence ID" value="RUQ74477.1"/>
    <property type="molecule type" value="Genomic_DNA"/>
</dbReference>
<evidence type="ECO:0000313" key="3">
    <source>
        <dbReference type="Proteomes" id="UP000280346"/>
    </source>
</evidence>
<reference evidence="2 3" key="1">
    <citation type="submission" date="2018-12" db="EMBL/GenBank/DDBJ databases">
        <authorList>
            <person name="Yang Y."/>
        </authorList>
    </citation>
    <scope>NUCLEOTIDE SEQUENCE [LARGE SCALE GENOMIC DNA]</scope>
    <source>
        <strain evidence="2 3">GSF71</strain>
    </source>
</reference>
<organism evidence="2 3">
    <name type="scientific">Azospirillum doebereinerae</name>
    <dbReference type="NCBI Taxonomy" id="92933"/>
    <lineage>
        <taxon>Bacteria</taxon>
        <taxon>Pseudomonadati</taxon>
        <taxon>Pseudomonadota</taxon>
        <taxon>Alphaproteobacteria</taxon>
        <taxon>Rhodospirillales</taxon>
        <taxon>Azospirillaceae</taxon>
        <taxon>Azospirillum</taxon>
    </lineage>
</organism>
<name>A0A433JCP4_9PROT</name>
<proteinExistence type="predicted"/>
<dbReference type="Proteomes" id="UP000280346">
    <property type="component" value="Unassembled WGS sequence"/>
</dbReference>
<protein>
    <submittedName>
        <fullName evidence="2">DUF2934 domain-containing protein</fullName>
    </submittedName>
</protein>
<keyword evidence="3" id="KW-1185">Reference proteome</keyword>
<sequence>MSDKGDIQDRISRRAHEIWEREGHPHGRHDEHWAQAEAEIRAEDGAKPAVTPQGPATARKAGAKSTRAAAEDLSSVESAGSTPAAPKATGKAASKPGKSGSAAKPADAKPAEKQARARKDNGKSASTH</sequence>
<dbReference type="RefSeq" id="WP_126995559.1">
    <property type="nucleotide sequence ID" value="NZ_JAKOAR010000025.1"/>
</dbReference>
<dbReference type="InterPro" id="IPR021327">
    <property type="entry name" value="DUF2934"/>
</dbReference>
<feature type="compositionally biased region" description="Basic and acidic residues" evidence="1">
    <location>
        <begin position="1"/>
        <end position="46"/>
    </location>
</feature>
<comment type="caution">
    <text evidence="2">The sequence shown here is derived from an EMBL/GenBank/DDBJ whole genome shotgun (WGS) entry which is preliminary data.</text>
</comment>
<feature type="compositionally biased region" description="Low complexity" evidence="1">
    <location>
        <begin position="81"/>
        <end position="105"/>
    </location>
</feature>
<gene>
    <name evidence="2" type="ORF">EJ913_05345</name>
</gene>
<dbReference type="Pfam" id="PF11154">
    <property type="entry name" value="DUF2934"/>
    <property type="match status" value="1"/>
</dbReference>
<evidence type="ECO:0000313" key="2">
    <source>
        <dbReference type="EMBL" id="RUQ74477.1"/>
    </source>
</evidence>
<dbReference type="OrthoDB" id="9811127at2"/>
<feature type="region of interest" description="Disordered" evidence="1">
    <location>
        <begin position="1"/>
        <end position="128"/>
    </location>
</feature>
<dbReference type="AlphaFoldDB" id="A0A433JCP4"/>